<dbReference type="EMBL" id="JQ423460">
    <property type="protein sequence ID" value="AFC39852.1"/>
    <property type="molecule type" value="Genomic_DNA"/>
</dbReference>
<keyword evidence="12 16" id="KW-0830">Ubiquinone</keyword>
<keyword evidence="8" id="KW-1278">Translocase</keyword>
<protein>
    <recommendedName>
        <fullName evidence="4 16">NADH-ubiquinone oxidoreductase chain 4</fullName>
        <ecNumber evidence="3 16">7.1.1.2</ecNumber>
    </recommendedName>
</protein>
<dbReference type="PROSITE" id="PS51257">
    <property type="entry name" value="PROKAR_LIPOPROTEIN"/>
    <property type="match status" value="1"/>
</dbReference>
<feature type="transmembrane region" description="Helical" evidence="16">
    <location>
        <begin position="265"/>
        <end position="285"/>
    </location>
</feature>
<keyword evidence="14 16" id="KW-0472">Membrane</keyword>
<feature type="transmembrane region" description="Helical" evidence="16">
    <location>
        <begin position="73"/>
        <end position="91"/>
    </location>
</feature>
<feature type="transmembrane region" description="Helical" evidence="16">
    <location>
        <begin position="395"/>
        <end position="417"/>
    </location>
</feature>
<keyword evidence="9 16" id="KW-0249">Electron transport</keyword>
<feature type="transmembrane region" description="Helical" evidence="16">
    <location>
        <begin position="201"/>
        <end position="223"/>
    </location>
</feature>
<keyword evidence="11 16" id="KW-0520">NAD</keyword>
<proteinExistence type="inferred from homology"/>
<evidence type="ECO:0000256" key="8">
    <source>
        <dbReference type="ARBA" id="ARBA00022967"/>
    </source>
</evidence>
<dbReference type="CTD" id="4538"/>
<evidence type="ECO:0000256" key="1">
    <source>
        <dbReference type="ARBA" id="ARBA00004225"/>
    </source>
</evidence>
<evidence type="ECO:0000256" key="9">
    <source>
        <dbReference type="ARBA" id="ARBA00022982"/>
    </source>
</evidence>
<dbReference type="GO" id="GO:0031966">
    <property type="term" value="C:mitochondrial membrane"/>
    <property type="evidence" value="ECO:0007669"/>
    <property type="project" value="UniProtKB-SubCell"/>
</dbReference>
<evidence type="ECO:0000256" key="4">
    <source>
        <dbReference type="ARBA" id="ARBA00021006"/>
    </source>
</evidence>
<keyword evidence="7 16" id="KW-0812">Transmembrane</keyword>
<organism evidence="18">
    <name type="scientific">Mactra antiquata</name>
    <dbReference type="NCBI Taxonomy" id="2302425"/>
    <lineage>
        <taxon>Eukaryota</taxon>
        <taxon>Metazoa</taxon>
        <taxon>Spiralia</taxon>
        <taxon>Lophotrochozoa</taxon>
        <taxon>Mollusca</taxon>
        <taxon>Bivalvia</taxon>
        <taxon>Autobranchia</taxon>
        <taxon>Heteroconchia</taxon>
        <taxon>Euheterodonta</taxon>
        <taxon>Imparidentia</taxon>
        <taxon>Neoheterodontei</taxon>
        <taxon>Venerida</taxon>
        <taxon>Mactroidea</taxon>
        <taxon>Mactridae</taxon>
        <taxon>Mactra</taxon>
    </lineage>
</organism>
<keyword evidence="6 16" id="KW-0679">Respiratory chain</keyword>
<keyword evidence="13 16" id="KW-0496">Mitochondrion</keyword>
<dbReference type="EC" id="7.1.1.2" evidence="3 16"/>
<feature type="transmembrane region" description="Helical" evidence="16">
    <location>
        <begin position="230"/>
        <end position="253"/>
    </location>
</feature>
<dbReference type="PANTHER" id="PTHR43507">
    <property type="entry name" value="NADH-UBIQUINONE OXIDOREDUCTASE CHAIN 4"/>
    <property type="match status" value="1"/>
</dbReference>
<feature type="transmembrane region" description="Helical" evidence="16">
    <location>
        <begin position="7"/>
        <end position="29"/>
    </location>
</feature>
<name>R4I2L6_9BIVA</name>
<dbReference type="RefSeq" id="YP_008080609.1">
    <property type="nucleotide sequence ID" value="NC_021375.1"/>
</dbReference>
<feature type="transmembrane region" description="Helical" evidence="16">
    <location>
        <begin position="156"/>
        <end position="181"/>
    </location>
</feature>
<dbReference type="InterPro" id="IPR003918">
    <property type="entry name" value="NADH_UbQ_OxRdtase"/>
</dbReference>
<evidence type="ECO:0000256" key="12">
    <source>
        <dbReference type="ARBA" id="ARBA00023075"/>
    </source>
</evidence>
<geneLocation type="mitochondrion" evidence="18"/>
<sequence>MVKGDEWMRFLSVWFFITPFLLLSCYSVYFSSMGFFWGLCCSFVLFILLVMSSGMSFFFLIPNSWVMMDDLSFLMEVLVLLVFVLSVACSVKDLSFPLKETSKGLDSGLALISLPCVLFFCVGGWMPFYFFFEFSLIPTLWMILKWGYQPERLQAGMFLLMYTAGASLPLLMCLVFVLLVVGSDSFILMELSDTGYWFSRWLLVPVLLAFFVKLPIYGFHVWLPKAHVEAPLAGSMVLAGVLLKLGGFGLIRVLGLLKVILSEEALLLCSLIIWGGLLSSLISATQHDIKSIIAYSSVSHMSLVAVSILSCYPLAKLAGVCMMFAHGVCSPCMFALAASSYDWSQSRSISMNKSILRLFPWFSFYWFSFIVANMSCPPSLNFFSEVVMFSSIKSIGFVFILPLGLLCEFYLCLLYFFMRFFEPWWGVIFFKIVSGY</sequence>
<evidence type="ECO:0000256" key="16">
    <source>
        <dbReference type="RuleBase" id="RU003297"/>
    </source>
</evidence>
<dbReference type="GO" id="GO:0015990">
    <property type="term" value="P:electron transport coupled proton transport"/>
    <property type="evidence" value="ECO:0007669"/>
    <property type="project" value="TreeGrafter"/>
</dbReference>
<dbReference type="GeneID" id="15822056"/>
<evidence type="ECO:0000256" key="5">
    <source>
        <dbReference type="ARBA" id="ARBA00022448"/>
    </source>
</evidence>
<evidence type="ECO:0000259" key="17">
    <source>
        <dbReference type="Pfam" id="PF00361"/>
    </source>
</evidence>
<comment type="similarity">
    <text evidence="2 16">Belongs to the complex I subunit 4 family.</text>
</comment>
<keyword evidence="10 16" id="KW-1133">Transmembrane helix</keyword>
<evidence type="ECO:0000256" key="6">
    <source>
        <dbReference type="ARBA" id="ARBA00022660"/>
    </source>
</evidence>
<dbReference type="PANTHER" id="PTHR43507:SF20">
    <property type="entry name" value="NADH-UBIQUINONE OXIDOREDUCTASE CHAIN 4"/>
    <property type="match status" value="1"/>
</dbReference>
<evidence type="ECO:0000256" key="11">
    <source>
        <dbReference type="ARBA" id="ARBA00023027"/>
    </source>
</evidence>
<feature type="transmembrane region" description="Helical" evidence="16">
    <location>
        <begin position="355"/>
        <end position="375"/>
    </location>
</feature>
<reference evidence="18" key="1">
    <citation type="journal article" date="2013" name="Mitochondrial DNA">
        <title>Mitogenomics reveals two subspecies in Coelomactra antiquata (Mollusca: Bivalvia).</title>
        <authorList>
            <person name="Meng X."/>
            <person name="Shen X."/>
            <person name="Zhao N."/>
            <person name="Tian M."/>
            <person name="Liang M."/>
            <person name="Hao J."/>
            <person name="Cheng H."/>
            <person name="Yan B."/>
            <person name="Dong Z."/>
            <person name="Zhu X."/>
        </authorList>
    </citation>
    <scope>NUCLEOTIDE SEQUENCE</scope>
    <source>
        <strain evidence="18">ZZ</strain>
    </source>
</reference>
<dbReference type="GO" id="GO:0008137">
    <property type="term" value="F:NADH dehydrogenase (ubiquinone) activity"/>
    <property type="evidence" value="ECO:0007669"/>
    <property type="project" value="UniProtKB-UniRule"/>
</dbReference>
<accession>R4I2L6</accession>
<evidence type="ECO:0000256" key="10">
    <source>
        <dbReference type="ARBA" id="ARBA00022989"/>
    </source>
</evidence>
<evidence type="ECO:0000256" key="14">
    <source>
        <dbReference type="ARBA" id="ARBA00023136"/>
    </source>
</evidence>
<gene>
    <name evidence="18" type="primary">ND4</name>
</gene>
<dbReference type="AlphaFoldDB" id="R4I2L6"/>
<evidence type="ECO:0000256" key="13">
    <source>
        <dbReference type="ARBA" id="ARBA00023128"/>
    </source>
</evidence>
<dbReference type="Pfam" id="PF00361">
    <property type="entry name" value="Proton_antipo_M"/>
    <property type="match status" value="1"/>
</dbReference>
<evidence type="ECO:0000256" key="3">
    <source>
        <dbReference type="ARBA" id="ARBA00012944"/>
    </source>
</evidence>
<dbReference type="PRINTS" id="PR01437">
    <property type="entry name" value="NUOXDRDTASE4"/>
</dbReference>
<evidence type="ECO:0000256" key="7">
    <source>
        <dbReference type="ARBA" id="ARBA00022692"/>
    </source>
</evidence>
<dbReference type="GO" id="GO:0042773">
    <property type="term" value="P:ATP synthesis coupled electron transport"/>
    <property type="evidence" value="ECO:0007669"/>
    <property type="project" value="InterPro"/>
</dbReference>
<feature type="transmembrane region" description="Helical" evidence="16">
    <location>
        <begin position="321"/>
        <end position="343"/>
    </location>
</feature>
<dbReference type="InterPro" id="IPR001750">
    <property type="entry name" value="ND/Mrp_TM"/>
</dbReference>
<evidence type="ECO:0000313" key="18">
    <source>
        <dbReference type="EMBL" id="AFC39852.1"/>
    </source>
</evidence>
<dbReference type="GO" id="GO:0003954">
    <property type="term" value="F:NADH dehydrogenase activity"/>
    <property type="evidence" value="ECO:0007669"/>
    <property type="project" value="TreeGrafter"/>
</dbReference>
<evidence type="ECO:0000256" key="2">
    <source>
        <dbReference type="ARBA" id="ARBA00009025"/>
    </source>
</evidence>
<keyword evidence="5 16" id="KW-0813">Transport</keyword>
<feature type="transmembrane region" description="Helical" evidence="16">
    <location>
        <begin position="292"/>
        <end position="315"/>
    </location>
</feature>
<feature type="transmembrane region" description="Helical" evidence="16">
    <location>
        <begin position="111"/>
        <end position="144"/>
    </location>
</feature>
<comment type="catalytic activity">
    <reaction evidence="15 16">
        <text>a ubiquinone + NADH + 5 H(+)(in) = a ubiquinol + NAD(+) + 4 H(+)(out)</text>
        <dbReference type="Rhea" id="RHEA:29091"/>
        <dbReference type="Rhea" id="RHEA-COMP:9565"/>
        <dbReference type="Rhea" id="RHEA-COMP:9566"/>
        <dbReference type="ChEBI" id="CHEBI:15378"/>
        <dbReference type="ChEBI" id="CHEBI:16389"/>
        <dbReference type="ChEBI" id="CHEBI:17976"/>
        <dbReference type="ChEBI" id="CHEBI:57540"/>
        <dbReference type="ChEBI" id="CHEBI:57945"/>
        <dbReference type="EC" id="7.1.1.2"/>
    </reaction>
</comment>
<feature type="domain" description="NADH:quinone oxidoreductase/Mrp antiporter transmembrane" evidence="17">
    <location>
        <begin position="125"/>
        <end position="403"/>
    </location>
</feature>
<evidence type="ECO:0000256" key="15">
    <source>
        <dbReference type="ARBA" id="ARBA00049551"/>
    </source>
</evidence>
<comment type="function">
    <text evidence="16">Core subunit of the mitochondrial membrane respiratory chain NADH dehydrogenase (Complex I) which catalyzes electron transfer from NADH through the respiratory chain, using ubiquinone as an electron acceptor. Essential for the catalytic activity and assembly of complex I.</text>
</comment>
<feature type="transmembrane region" description="Helical" evidence="16">
    <location>
        <begin position="35"/>
        <end position="61"/>
    </location>
</feature>
<comment type="subcellular location">
    <subcellularLocation>
        <location evidence="1 16">Mitochondrion membrane</location>
        <topology evidence="1 16">Multi-pass membrane protein</topology>
    </subcellularLocation>
</comment>
<dbReference type="GO" id="GO:0048039">
    <property type="term" value="F:ubiquinone binding"/>
    <property type="evidence" value="ECO:0007669"/>
    <property type="project" value="TreeGrafter"/>
</dbReference>